<proteinExistence type="inferred from homology"/>
<evidence type="ECO:0000313" key="3">
    <source>
        <dbReference type="EMBL" id="KPQ09692.1"/>
    </source>
</evidence>
<reference evidence="3 5" key="1">
    <citation type="submission" date="2015-09" db="EMBL/GenBank/DDBJ databases">
        <title>Identification and resolution of microdiversity through metagenomic sequencing of parallel consortia.</title>
        <authorList>
            <person name="Nelson W.C."/>
            <person name="Romine M.F."/>
            <person name="Lindemann S.R."/>
        </authorList>
    </citation>
    <scope>NUCLEOTIDE SEQUENCE [LARGE SCALE GENOMIC DNA]</scope>
    <source>
        <strain evidence="3">HL-109</strain>
    </source>
</reference>
<accession>A0A0P8A381</accession>
<keyword evidence="6" id="KW-1185">Reference proteome</keyword>
<evidence type="ECO:0000256" key="2">
    <source>
        <dbReference type="ARBA" id="ARBA00023002"/>
    </source>
</evidence>
<dbReference type="Pfam" id="PF13561">
    <property type="entry name" value="adh_short_C2"/>
    <property type="match status" value="1"/>
</dbReference>
<comment type="similarity">
    <text evidence="1">Belongs to the short-chain dehydrogenases/reductases (SDR) family.</text>
</comment>
<dbReference type="EMBL" id="FMBM01000001">
    <property type="protein sequence ID" value="SCC79824.1"/>
    <property type="molecule type" value="Genomic_DNA"/>
</dbReference>
<protein>
    <submittedName>
        <fullName evidence="3">Glucose 1-dehydrogenase</fullName>
        <ecNumber evidence="3">1.1.1.47</ecNumber>
    </submittedName>
    <submittedName>
        <fullName evidence="4">NAD(P)-dependent dehydrogenase, short-chain alcohol dehydrogenase family</fullName>
    </submittedName>
</protein>
<organism evidence="3 5">
    <name type="scientific">Saliniramus fredricksonii</name>
    <dbReference type="NCBI Taxonomy" id="1653334"/>
    <lineage>
        <taxon>Bacteria</taxon>
        <taxon>Pseudomonadati</taxon>
        <taxon>Pseudomonadota</taxon>
        <taxon>Alphaproteobacteria</taxon>
        <taxon>Hyphomicrobiales</taxon>
        <taxon>Salinarimonadaceae</taxon>
        <taxon>Saliniramus</taxon>
    </lineage>
</organism>
<dbReference type="InterPro" id="IPR002347">
    <property type="entry name" value="SDR_fam"/>
</dbReference>
<dbReference type="PRINTS" id="PR00080">
    <property type="entry name" value="SDRFAMILY"/>
</dbReference>
<dbReference type="STRING" id="1653334.GA0071312_1186"/>
<dbReference type="Proteomes" id="UP000182800">
    <property type="component" value="Unassembled WGS sequence"/>
</dbReference>
<keyword evidence="2 3" id="KW-0560">Oxidoreductase</keyword>
<dbReference type="GO" id="GO:0047936">
    <property type="term" value="F:glucose 1-dehydrogenase [NAD(P)+] activity"/>
    <property type="evidence" value="ECO:0007669"/>
    <property type="project" value="UniProtKB-EC"/>
</dbReference>
<dbReference type="PANTHER" id="PTHR43639:SF1">
    <property type="entry name" value="SHORT-CHAIN DEHYDROGENASE_REDUCTASE FAMILY PROTEIN"/>
    <property type="match status" value="1"/>
</dbReference>
<evidence type="ECO:0000313" key="6">
    <source>
        <dbReference type="Proteomes" id="UP000182800"/>
    </source>
</evidence>
<dbReference type="PANTHER" id="PTHR43639">
    <property type="entry name" value="OXIDOREDUCTASE, SHORT-CHAIN DEHYDROGENASE/REDUCTASE FAMILY (AFU_ORTHOLOGUE AFUA_5G02870)"/>
    <property type="match status" value="1"/>
</dbReference>
<sequence length="253" mass="25741">MAEREKTGTMIVTGGSRGIGAAVIAGAARAGYRICFSYGADVAGAERVVADAEGAGAEITTVKADMGSEDGVMALFAACDTAYGAPDVLINNAGITGKLTRVADMEAGEITRVMNINVLGYFLAAREAIRRMSTQRGGRGGSIVNVSSRAAVLGGPGEFVHYGASKGATDTMTLGMSKEVGAEGIRVNAVRPGLIETDIHALAGAPDRVDRLMSGVPMGRAGSAEEVARTILWLAGPDSSYVSGALLDVSGGR</sequence>
<evidence type="ECO:0000313" key="5">
    <source>
        <dbReference type="Proteomes" id="UP000050497"/>
    </source>
</evidence>
<dbReference type="PRINTS" id="PR00081">
    <property type="entry name" value="GDHRDH"/>
</dbReference>
<dbReference type="OrthoDB" id="20590at2"/>
<comment type="caution">
    <text evidence="3">The sequence shown here is derived from an EMBL/GenBank/DDBJ whole genome shotgun (WGS) entry which is preliminary data.</text>
</comment>
<name>A0A0P8A381_9HYPH</name>
<evidence type="ECO:0000256" key="1">
    <source>
        <dbReference type="ARBA" id="ARBA00006484"/>
    </source>
</evidence>
<dbReference type="RefSeq" id="WP_074443963.1">
    <property type="nucleotide sequence ID" value="NZ_FMBM01000001.1"/>
</dbReference>
<gene>
    <name evidence="3" type="primary">gdh</name>
    <name evidence="4" type="ORF">GA0071312_1186</name>
    <name evidence="3" type="ORF">HLUCCO17_13700</name>
</gene>
<dbReference type="Gene3D" id="3.40.50.720">
    <property type="entry name" value="NAD(P)-binding Rossmann-like Domain"/>
    <property type="match status" value="1"/>
</dbReference>
<dbReference type="InterPro" id="IPR036291">
    <property type="entry name" value="NAD(P)-bd_dom_sf"/>
</dbReference>
<dbReference type="FunFam" id="3.40.50.720:FF:000084">
    <property type="entry name" value="Short-chain dehydrogenase reductase"/>
    <property type="match status" value="1"/>
</dbReference>
<dbReference type="Proteomes" id="UP000050497">
    <property type="component" value="Unassembled WGS sequence"/>
</dbReference>
<dbReference type="EC" id="1.1.1.47" evidence="3"/>
<reference evidence="4 6" key="2">
    <citation type="submission" date="2016-08" db="EMBL/GenBank/DDBJ databases">
        <authorList>
            <person name="Varghese N."/>
            <person name="Submissions Spin"/>
        </authorList>
    </citation>
    <scope>NUCLEOTIDE SEQUENCE [LARGE SCALE GENOMIC DNA]</scope>
    <source>
        <strain evidence="4 6">HL-109</strain>
    </source>
</reference>
<dbReference type="AlphaFoldDB" id="A0A0P8A381"/>
<evidence type="ECO:0000313" key="4">
    <source>
        <dbReference type="EMBL" id="SCC79824.1"/>
    </source>
</evidence>
<dbReference type="CDD" id="cd05233">
    <property type="entry name" value="SDR_c"/>
    <property type="match status" value="1"/>
</dbReference>
<dbReference type="EMBL" id="LJSX01000023">
    <property type="protein sequence ID" value="KPQ09692.1"/>
    <property type="molecule type" value="Genomic_DNA"/>
</dbReference>
<dbReference type="SUPFAM" id="SSF51735">
    <property type="entry name" value="NAD(P)-binding Rossmann-fold domains"/>
    <property type="match status" value="1"/>
</dbReference>